<dbReference type="SUPFAM" id="SSF51306">
    <property type="entry name" value="LexA/Signal peptidase"/>
    <property type="match status" value="1"/>
</dbReference>
<dbReference type="AlphaFoldDB" id="A0A0C6FN11"/>
<dbReference type="InterPro" id="IPR015927">
    <property type="entry name" value="Peptidase_S24_S26A/B/C"/>
</dbReference>
<dbReference type="InterPro" id="IPR010982">
    <property type="entry name" value="Lambda_DNA-bd_dom_sf"/>
</dbReference>
<dbReference type="Gene3D" id="1.10.260.40">
    <property type="entry name" value="lambda repressor-like DNA-binding domains"/>
    <property type="match status" value="1"/>
</dbReference>
<dbReference type="STRING" id="270351.Maq22A_c02675"/>
<dbReference type="Gene3D" id="2.10.109.10">
    <property type="entry name" value="Umud Fragment, subunit A"/>
    <property type="match status" value="1"/>
</dbReference>
<protein>
    <submittedName>
        <fullName evidence="5">Putative phage repressor</fullName>
    </submittedName>
</protein>
<dbReference type="KEGG" id="maqu:Maq22A_c02675"/>
<evidence type="ECO:0000256" key="3">
    <source>
        <dbReference type="ARBA" id="ARBA00023163"/>
    </source>
</evidence>
<dbReference type="PATRIC" id="fig|270351.10.peg.524"/>
<dbReference type="EMBL" id="AP014704">
    <property type="protein sequence ID" value="BAQ44000.1"/>
    <property type="molecule type" value="Genomic_DNA"/>
</dbReference>
<name>A0A0C6FN11_9HYPH</name>
<accession>A0A0C6FN11</accession>
<keyword evidence="3" id="KW-0804">Transcription</keyword>
<dbReference type="SMART" id="SM00530">
    <property type="entry name" value="HTH_XRE"/>
    <property type="match status" value="1"/>
</dbReference>
<dbReference type="PROSITE" id="PS50943">
    <property type="entry name" value="HTH_CROC1"/>
    <property type="match status" value="1"/>
</dbReference>
<evidence type="ECO:0000256" key="1">
    <source>
        <dbReference type="ARBA" id="ARBA00023015"/>
    </source>
</evidence>
<proteinExistence type="predicted"/>
<evidence type="ECO:0000256" key="2">
    <source>
        <dbReference type="ARBA" id="ARBA00023125"/>
    </source>
</evidence>
<dbReference type="InterPro" id="IPR036286">
    <property type="entry name" value="LexA/Signal_pep-like_sf"/>
</dbReference>
<dbReference type="PANTHER" id="PTHR40661">
    <property type="match status" value="1"/>
</dbReference>
<evidence type="ECO:0000259" key="4">
    <source>
        <dbReference type="PROSITE" id="PS50943"/>
    </source>
</evidence>
<dbReference type="PANTHER" id="PTHR40661:SF3">
    <property type="entry name" value="FELS-1 PROPHAGE TRANSCRIPTIONAL REGULATOR"/>
    <property type="match status" value="1"/>
</dbReference>
<dbReference type="CDD" id="cd00093">
    <property type="entry name" value="HTH_XRE"/>
    <property type="match status" value="1"/>
</dbReference>
<reference evidence="6" key="2">
    <citation type="submission" date="2015-01" db="EMBL/GenBank/DDBJ databases">
        <title>Complete genome sequence of Methylobacterium aquaticum strain 22A.</title>
        <authorList>
            <person name="Tani A."/>
            <person name="Ogura Y."/>
            <person name="Hayashi T."/>
        </authorList>
    </citation>
    <scope>NUCLEOTIDE SEQUENCE [LARGE SCALE GENOMIC DNA]</scope>
    <source>
        <strain evidence="6">MA-22A</strain>
    </source>
</reference>
<dbReference type="InterPro" id="IPR039418">
    <property type="entry name" value="LexA-like"/>
</dbReference>
<dbReference type="OrthoDB" id="528805at2"/>
<dbReference type="InterPro" id="IPR001387">
    <property type="entry name" value="Cro/C1-type_HTH"/>
</dbReference>
<dbReference type="SUPFAM" id="SSF47413">
    <property type="entry name" value="lambda repressor-like DNA-binding domains"/>
    <property type="match status" value="1"/>
</dbReference>
<dbReference type="Pfam" id="PF01381">
    <property type="entry name" value="HTH_3"/>
    <property type="match status" value="1"/>
</dbReference>
<dbReference type="Proteomes" id="UP000061432">
    <property type="component" value="Chromosome"/>
</dbReference>
<feature type="domain" description="HTH cro/C1-type" evidence="4">
    <location>
        <begin position="43"/>
        <end position="96"/>
    </location>
</feature>
<gene>
    <name evidence="5" type="ORF">Maq22A_c02675</name>
</gene>
<organism evidence="5 6">
    <name type="scientific">Methylobacterium aquaticum</name>
    <dbReference type="NCBI Taxonomy" id="270351"/>
    <lineage>
        <taxon>Bacteria</taxon>
        <taxon>Pseudomonadati</taxon>
        <taxon>Pseudomonadota</taxon>
        <taxon>Alphaproteobacteria</taxon>
        <taxon>Hyphomicrobiales</taxon>
        <taxon>Methylobacteriaceae</taxon>
        <taxon>Methylobacterium</taxon>
    </lineage>
</organism>
<evidence type="ECO:0000313" key="5">
    <source>
        <dbReference type="EMBL" id="BAQ44000.1"/>
    </source>
</evidence>
<reference evidence="5 6" key="1">
    <citation type="journal article" date="2015" name="Genome Announc.">
        <title>Complete Genome Sequence of Methylobacterium aquaticum Strain 22A, Isolated from Racomitrium japonicum Moss.</title>
        <authorList>
            <person name="Tani A."/>
            <person name="Ogura Y."/>
            <person name="Hayashi T."/>
            <person name="Kimbara K."/>
        </authorList>
    </citation>
    <scope>NUCLEOTIDE SEQUENCE [LARGE SCALE GENOMIC DNA]</scope>
    <source>
        <strain evidence="5 6">MA-22A</strain>
    </source>
</reference>
<evidence type="ECO:0000313" key="6">
    <source>
        <dbReference type="Proteomes" id="UP000061432"/>
    </source>
</evidence>
<sequence>MRGPALMEQEEITLVVESQRLSDWRHATTRVVASNAMTLAEKIRTRRESLGMSQATLASELGVSQAAVNKVEQGKTLRPRFLPKIAKVLKFRLTELDPDMEDIAEGDPLVRSVPDAESSPASSLKDIINDPRVLAAATGVGGEVPVYAAAEGGPGEIVIDKDPLEWVPRPGPLAGVKGGYLIYISGTSMSPEYKPGERAIVDPRLPPLADEVHVFYTDDPSDDRATIKLLVRSTKKAWIVQQHNPPEQFELDRELWPRCDRVVGKYARG</sequence>
<keyword evidence="2" id="KW-0238">DNA-binding</keyword>
<dbReference type="Pfam" id="PF00717">
    <property type="entry name" value="Peptidase_S24"/>
    <property type="match status" value="1"/>
</dbReference>
<dbReference type="CDD" id="cd06529">
    <property type="entry name" value="S24_LexA-like"/>
    <property type="match status" value="1"/>
</dbReference>
<dbReference type="GO" id="GO:0003677">
    <property type="term" value="F:DNA binding"/>
    <property type="evidence" value="ECO:0007669"/>
    <property type="project" value="UniProtKB-KW"/>
</dbReference>
<keyword evidence="1" id="KW-0805">Transcription regulation</keyword>